<proteinExistence type="predicted"/>
<evidence type="ECO:0000313" key="3">
    <source>
        <dbReference type="Proteomes" id="UP000598217"/>
    </source>
</evidence>
<comment type="caution">
    <text evidence="2">The sequence shown here is derived from an EMBL/GenBank/DDBJ whole genome shotgun (WGS) entry which is preliminary data.</text>
</comment>
<feature type="compositionally biased region" description="Basic and acidic residues" evidence="1">
    <location>
        <begin position="38"/>
        <end position="56"/>
    </location>
</feature>
<evidence type="ECO:0000256" key="1">
    <source>
        <dbReference type="SAM" id="MobiDB-lite"/>
    </source>
</evidence>
<keyword evidence="3" id="KW-1185">Reference proteome</keyword>
<organism evidence="2 3">
    <name type="scientific">Nocardiopsis terrae</name>
    <dbReference type="NCBI Taxonomy" id="372655"/>
    <lineage>
        <taxon>Bacteria</taxon>
        <taxon>Bacillati</taxon>
        <taxon>Actinomycetota</taxon>
        <taxon>Actinomycetes</taxon>
        <taxon>Streptosporangiales</taxon>
        <taxon>Nocardiopsidaceae</taxon>
        <taxon>Nocardiopsis</taxon>
    </lineage>
</organism>
<evidence type="ECO:0000313" key="2">
    <source>
        <dbReference type="EMBL" id="MBE1460951.1"/>
    </source>
</evidence>
<dbReference type="Proteomes" id="UP000598217">
    <property type="component" value="Unassembled WGS sequence"/>
</dbReference>
<reference evidence="2 3" key="1">
    <citation type="submission" date="2020-10" db="EMBL/GenBank/DDBJ databases">
        <title>Sequencing the genomes of 1000 actinobacteria strains.</title>
        <authorList>
            <person name="Klenk H.-P."/>
        </authorList>
    </citation>
    <scope>NUCLEOTIDE SEQUENCE [LARGE SCALE GENOMIC DNA]</scope>
    <source>
        <strain evidence="2 3">DSM 45157</strain>
    </source>
</reference>
<dbReference type="RefSeq" id="WP_191276037.1">
    <property type="nucleotide sequence ID" value="NZ_BMXJ01000011.1"/>
</dbReference>
<sequence length="56" mass="6116">MPKMLTVDEQFEAIVAEVAPVAKMHPYQEPNPEQGSPAEEKPAEAAPAEEKPAEEK</sequence>
<protein>
    <submittedName>
        <fullName evidence="2">Uncharacterized protein</fullName>
    </submittedName>
</protein>
<name>A0ABR9HPP3_9ACTN</name>
<dbReference type="EMBL" id="JADBDY010000001">
    <property type="protein sequence ID" value="MBE1460951.1"/>
    <property type="molecule type" value="Genomic_DNA"/>
</dbReference>
<feature type="region of interest" description="Disordered" evidence="1">
    <location>
        <begin position="24"/>
        <end position="56"/>
    </location>
</feature>
<gene>
    <name evidence="2" type="ORF">H4W79_005165</name>
</gene>
<accession>A0ABR9HPP3</accession>